<protein>
    <submittedName>
        <fullName evidence="2">Uncharacterized protein</fullName>
    </submittedName>
</protein>
<feature type="compositionally biased region" description="Acidic residues" evidence="1">
    <location>
        <begin position="270"/>
        <end position="286"/>
    </location>
</feature>
<reference evidence="2" key="1">
    <citation type="submission" date="2020-06" db="EMBL/GenBank/DDBJ databases">
        <authorList>
            <person name="Onetto C."/>
        </authorList>
    </citation>
    <scope>NUCLEOTIDE SEQUENCE</scope>
</reference>
<proteinExistence type="predicted"/>
<organism evidence="2 3">
    <name type="scientific">Aureobasidium vineae</name>
    <dbReference type="NCBI Taxonomy" id="2773715"/>
    <lineage>
        <taxon>Eukaryota</taxon>
        <taxon>Fungi</taxon>
        <taxon>Dikarya</taxon>
        <taxon>Ascomycota</taxon>
        <taxon>Pezizomycotina</taxon>
        <taxon>Dothideomycetes</taxon>
        <taxon>Dothideomycetidae</taxon>
        <taxon>Dothideales</taxon>
        <taxon>Saccotheciaceae</taxon>
        <taxon>Aureobasidium</taxon>
    </lineage>
</organism>
<gene>
    <name evidence="2" type="ORF">AWRI4619_LOCUS1205</name>
</gene>
<sequence length="336" mass="37470">MASKPPASVRDFPVGPPEVSSYEPSSEVLKRALLSCPSSLIEGCFDCPPRIIASHPQSDLPRVTWIDVVIFALEHPSRFNLSTCSNGRRVYQFYYPQKQVRFEIFEEHLLAIWDIIIPEISSWFKPTTSTTPTPLVQSPPPQRSYGQYIHLEPAALAPAHQRAVYGFQPYVQFAEPFDSRAREAFRSSQPQANSSRPSQAPTHVYVVQSLEADPYGTHEQDLYGIYTGCSTANAAAHAYSNKTSPWGKLTIPEQPEPEHEDLQGGNYCDTEVEYDAGSDEESDSGSDENVSYDGLEDTQGSVRLRHDGGLRFGGCDEEGNINVVWVERRELNPSIN</sequence>
<dbReference type="AlphaFoldDB" id="A0A9N8P4Z9"/>
<comment type="caution">
    <text evidence="2">The sequence shown here is derived from an EMBL/GenBank/DDBJ whole genome shotgun (WGS) entry which is preliminary data.</text>
</comment>
<evidence type="ECO:0000313" key="3">
    <source>
        <dbReference type="Proteomes" id="UP000716446"/>
    </source>
</evidence>
<name>A0A9N8P4Z9_9PEZI</name>
<accession>A0A9N8P4Z9</accession>
<feature type="region of interest" description="Disordered" evidence="1">
    <location>
        <begin position="246"/>
        <end position="301"/>
    </location>
</feature>
<feature type="non-terminal residue" evidence="2">
    <location>
        <position position="1"/>
    </location>
</feature>
<dbReference type="EMBL" id="CAIJEN010000001">
    <property type="protein sequence ID" value="CAD0082638.1"/>
    <property type="molecule type" value="Genomic_DNA"/>
</dbReference>
<evidence type="ECO:0000313" key="2">
    <source>
        <dbReference type="EMBL" id="CAD0082638.1"/>
    </source>
</evidence>
<evidence type="ECO:0000256" key="1">
    <source>
        <dbReference type="SAM" id="MobiDB-lite"/>
    </source>
</evidence>
<keyword evidence="3" id="KW-1185">Reference proteome</keyword>
<dbReference type="Proteomes" id="UP000716446">
    <property type="component" value="Unassembled WGS sequence"/>
</dbReference>